<evidence type="ECO:0000313" key="4">
    <source>
        <dbReference type="Proteomes" id="UP000070700"/>
    </source>
</evidence>
<dbReference type="Proteomes" id="UP000070700">
    <property type="component" value="Unassembled WGS sequence"/>
</dbReference>
<dbReference type="EMBL" id="KQ947407">
    <property type="protein sequence ID" value="KUJ21946.1"/>
    <property type="molecule type" value="Genomic_DNA"/>
</dbReference>
<sequence length="321" mass="34427">MKAVVIHESGGPEVLKVQQWTKPVPSAGQVLIRVRAFGLNRSEMFTRQGHSPDVKFPRALGIEAVGEVEDAPGGEFKKGDVVGTCMGGMGRNFDGGYAEYTCVPTDQVQVVKAKISWELLGALPEMMQTVWGSLFESLQLKKEDTLLIRGGTTSVGLAAAALAKDMCASVAATTRNPKSEAMLKANGASEVFIDNGSIAEEVRKRHPEGFSKILELVGVTVLEDTLKCAKAQGIVCITGIVGGKWILENFNPHIIPTSVCLTSYGGFGAQRFKAMPLDQIAQRVVDGTLKIPIKTFTIDQIVEAHRTMDENTAGGKIVVLV</sequence>
<dbReference type="InterPro" id="IPR020843">
    <property type="entry name" value="ER"/>
</dbReference>
<dbReference type="InterPro" id="IPR036291">
    <property type="entry name" value="NAD(P)-bd_dom_sf"/>
</dbReference>
<dbReference type="GeneID" id="28822546"/>
<dbReference type="SUPFAM" id="SSF50129">
    <property type="entry name" value="GroES-like"/>
    <property type="match status" value="1"/>
</dbReference>
<dbReference type="InterPro" id="IPR011032">
    <property type="entry name" value="GroES-like_sf"/>
</dbReference>
<dbReference type="KEGG" id="psco:LY89DRAFT_665095"/>
<name>A0A194XP55_MOLSC</name>
<evidence type="ECO:0000313" key="3">
    <source>
        <dbReference type="EMBL" id="KUJ21946.1"/>
    </source>
</evidence>
<evidence type="ECO:0000259" key="2">
    <source>
        <dbReference type="SMART" id="SM00829"/>
    </source>
</evidence>
<dbReference type="PANTHER" id="PTHR44154:SF1">
    <property type="entry name" value="QUINONE OXIDOREDUCTASE"/>
    <property type="match status" value="1"/>
</dbReference>
<dbReference type="CDD" id="cd08243">
    <property type="entry name" value="quinone_oxidoreductase_like_1"/>
    <property type="match status" value="1"/>
</dbReference>
<dbReference type="InParanoid" id="A0A194XP55"/>
<dbReference type="OrthoDB" id="203908at2759"/>
<dbReference type="SUPFAM" id="SSF51735">
    <property type="entry name" value="NAD(P)-binding Rossmann-fold domains"/>
    <property type="match status" value="1"/>
</dbReference>
<dbReference type="Gene3D" id="3.40.50.720">
    <property type="entry name" value="NAD(P)-binding Rossmann-like Domain"/>
    <property type="match status" value="1"/>
</dbReference>
<protein>
    <submittedName>
        <fullName evidence="3">GroES-like protein</fullName>
    </submittedName>
</protein>
<accession>A0A194XP55</accession>
<reference evidence="3 4" key="1">
    <citation type="submission" date="2015-10" db="EMBL/GenBank/DDBJ databases">
        <title>Full genome of DAOMC 229536 Phialocephala scopiformis, a fungal endophyte of spruce producing the potent anti-insectan compound rugulosin.</title>
        <authorList>
            <consortium name="DOE Joint Genome Institute"/>
            <person name="Walker A.K."/>
            <person name="Frasz S.L."/>
            <person name="Seifert K.A."/>
            <person name="Miller J.D."/>
            <person name="Mondo S.J."/>
            <person name="Labutti K."/>
            <person name="Lipzen A."/>
            <person name="Dockter R."/>
            <person name="Kennedy M."/>
            <person name="Grigoriev I.V."/>
            <person name="Spatafora J.W."/>
        </authorList>
    </citation>
    <scope>NUCLEOTIDE SEQUENCE [LARGE SCALE GENOMIC DNA]</scope>
    <source>
        <strain evidence="3 4">CBS 120377</strain>
    </source>
</reference>
<keyword evidence="4" id="KW-1185">Reference proteome</keyword>
<keyword evidence="1" id="KW-0521">NADP</keyword>
<dbReference type="InterPro" id="IPR013154">
    <property type="entry name" value="ADH-like_N"/>
</dbReference>
<dbReference type="Pfam" id="PF08240">
    <property type="entry name" value="ADH_N"/>
    <property type="match status" value="1"/>
</dbReference>
<dbReference type="GO" id="GO:0016491">
    <property type="term" value="F:oxidoreductase activity"/>
    <property type="evidence" value="ECO:0007669"/>
    <property type="project" value="InterPro"/>
</dbReference>
<dbReference type="Pfam" id="PF13602">
    <property type="entry name" value="ADH_zinc_N_2"/>
    <property type="match status" value="1"/>
</dbReference>
<evidence type="ECO:0000256" key="1">
    <source>
        <dbReference type="ARBA" id="ARBA00022857"/>
    </source>
</evidence>
<dbReference type="InterPro" id="IPR051603">
    <property type="entry name" value="Zinc-ADH_QOR/CCCR"/>
</dbReference>
<feature type="domain" description="Enoyl reductase (ER)" evidence="2">
    <location>
        <begin position="10"/>
        <end position="319"/>
    </location>
</feature>
<gene>
    <name evidence="3" type="ORF">LY89DRAFT_665095</name>
</gene>
<dbReference type="RefSeq" id="XP_018076301.1">
    <property type="nucleotide sequence ID" value="XM_018212820.1"/>
</dbReference>
<proteinExistence type="predicted"/>
<dbReference type="AlphaFoldDB" id="A0A194XP55"/>
<dbReference type="Gene3D" id="3.90.180.10">
    <property type="entry name" value="Medium-chain alcohol dehydrogenases, catalytic domain"/>
    <property type="match status" value="1"/>
</dbReference>
<dbReference type="SMART" id="SM00829">
    <property type="entry name" value="PKS_ER"/>
    <property type="match status" value="1"/>
</dbReference>
<organism evidence="3 4">
    <name type="scientific">Mollisia scopiformis</name>
    <name type="common">Conifer needle endophyte fungus</name>
    <name type="synonym">Phialocephala scopiformis</name>
    <dbReference type="NCBI Taxonomy" id="149040"/>
    <lineage>
        <taxon>Eukaryota</taxon>
        <taxon>Fungi</taxon>
        <taxon>Dikarya</taxon>
        <taxon>Ascomycota</taxon>
        <taxon>Pezizomycotina</taxon>
        <taxon>Leotiomycetes</taxon>
        <taxon>Helotiales</taxon>
        <taxon>Mollisiaceae</taxon>
        <taxon>Mollisia</taxon>
    </lineage>
</organism>
<dbReference type="PANTHER" id="PTHR44154">
    <property type="entry name" value="QUINONE OXIDOREDUCTASE"/>
    <property type="match status" value="1"/>
</dbReference>